<proteinExistence type="predicted"/>
<evidence type="ECO:0000256" key="1">
    <source>
        <dbReference type="ARBA" id="ARBA00004604"/>
    </source>
</evidence>
<comment type="caution">
    <text evidence="8">The sequence shown here is derived from an EMBL/GenBank/DDBJ whole genome shotgun (WGS) entry which is preliminary data.</text>
</comment>
<dbReference type="Gene3D" id="2.130.10.10">
    <property type="entry name" value="YVTN repeat-like/Quinoprotein amine dehydrogenase"/>
    <property type="match status" value="1"/>
</dbReference>
<dbReference type="AlphaFoldDB" id="A0A9W7DZ28"/>
<name>A0A9W7DZ28_9STRA</name>
<dbReference type="PANTHER" id="PTHR19848:SF0">
    <property type="entry name" value="NOTCHLESS PROTEIN HOMOLOG 1"/>
    <property type="match status" value="1"/>
</dbReference>
<feature type="region of interest" description="Disordered" evidence="6">
    <location>
        <begin position="1"/>
        <end position="77"/>
    </location>
</feature>
<dbReference type="Proteomes" id="UP001162640">
    <property type="component" value="Unassembled WGS sequence"/>
</dbReference>
<keyword evidence="4" id="KW-0539">Nucleus</keyword>
<dbReference type="PANTHER" id="PTHR19848">
    <property type="entry name" value="WD40 REPEAT PROTEIN"/>
    <property type="match status" value="1"/>
</dbReference>
<dbReference type="EMBL" id="BLQM01000071">
    <property type="protein sequence ID" value="GMH59330.1"/>
    <property type="molecule type" value="Genomic_DNA"/>
</dbReference>
<feature type="repeat" description="WD" evidence="5">
    <location>
        <begin position="439"/>
        <end position="480"/>
    </location>
</feature>
<organism evidence="8 9">
    <name type="scientific">Triparma laevis f. inornata</name>
    <dbReference type="NCBI Taxonomy" id="1714386"/>
    <lineage>
        <taxon>Eukaryota</taxon>
        <taxon>Sar</taxon>
        <taxon>Stramenopiles</taxon>
        <taxon>Ochrophyta</taxon>
        <taxon>Bolidophyceae</taxon>
        <taxon>Parmales</taxon>
        <taxon>Triparmaceae</taxon>
        <taxon>Triparma</taxon>
    </lineage>
</organism>
<evidence type="ECO:0000256" key="6">
    <source>
        <dbReference type="SAM" id="MobiDB-lite"/>
    </source>
</evidence>
<dbReference type="PROSITE" id="PS00678">
    <property type="entry name" value="WD_REPEATS_1"/>
    <property type="match status" value="2"/>
</dbReference>
<dbReference type="InterPro" id="IPR001680">
    <property type="entry name" value="WD40_rpt"/>
</dbReference>
<keyword evidence="2 5" id="KW-0853">WD repeat</keyword>
<dbReference type="InterPro" id="IPR001632">
    <property type="entry name" value="WD40_G-protein_beta-like"/>
</dbReference>
<dbReference type="PROSITE" id="PS50082">
    <property type="entry name" value="WD_REPEATS_2"/>
    <property type="match status" value="7"/>
</dbReference>
<dbReference type="InterPro" id="IPR012972">
    <property type="entry name" value="NLE"/>
</dbReference>
<feature type="domain" description="NLE" evidence="7">
    <location>
        <begin position="65"/>
        <end position="114"/>
    </location>
</feature>
<comment type="subcellular location">
    <subcellularLocation>
        <location evidence="1">Nucleus</location>
        <location evidence="1">Nucleolus</location>
    </subcellularLocation>
</comment>
<feature type="repeat" description="WD" evidence="5">
    <location>
        <begin position="266"/>
        <end position="312"/>
    </location>
</feature>
<feature type="compositionally biased region" description="Polar residues" evidence="6">
    <location>
        <begin position="1"/>
        <end position="14"/>
    </location>
</feature>
<feature type="repeat" description="WD" evidence="5">
    <location>
        <begin position="181"/>
        <end position="216"/>
    </location>
</feature>
<dbReference type="PROSITE" id="PS50294">
    <property type="entry name" value="WD_REPEATS_REGION"/>
    <property type="match status" value="7"/>
</dbReference>
<dbReference type="FunFam" id="2.130.10.10:FF:000464">
    <property type="entry name" value="Ribosome assembly protein 4"/>
    <property type="match status" value="1"/>
</dbReference>
<dbReference type="GO" id="GO:0005730">
    <property type="term" value="C:nucleolus"/>
    <property type="evidence" value="ECO:0007669"/>
    <property type="project" value="UniProtKB-SubCell"/>
</dbReference>
<dbReference type="Pfam" id="PF08154">
    <property type="entry name" value="NLE"/>
    <property type="match status" value="1"/>
</dbReference>
<gene>
    <name evidence="8" type="ORF">TL16_g02806</name>
</gene>
<evidence type="ECO:0000256" key="5">
    <source>
        <dbReference type="PROSITE-ProRule" id="PRU00221"/>
    </source>
</evidence>
<evidence type="ECO:0000256" key="2">
    <source>
        <dbReference type="ARBA" id="ARBA00022574"/>
    </source>
</evidence>
<dbReference type="SMART" id="SM00320">
    <property type="entry name" value="WD40"/>
    <property type="match status" value="8"/>
</dbReference>
<dbReference type="InterPro" id="IPR020472">
    <property type="entry name" value="WD40_PAC1"/>
</dbReference>
<feature type="repeat" description="WD" evidence="5">
    <location>
        <begin position="223"/>
        <end position="264"/>
    </location>
</feature>
<dbReference type="InterPro" id="IPR019775">
    <property type="entry name" value="WD40_repeat_CS"/>
</dbReference>
<dbReference type="GO" id="GO:0000027">
    <property type="term" value="P:ribosomal large subunit assembly"/>
    <property type="evidence" value="ECO:0007669"/>
    <property type="project" value="TreeGrafter"/>
</dbReference>
<dbReference type="InterPro" id="IPR015943">
    <property type="entry name" value="WD40/YVTN_repeat-like_dom_sf"/>
</dbReference>
<dbReference type="CDD" id="cd00200">
    <property type="entry name" value="WD40"/>
    <property type="match status" value="1"/>
</dbReference>
<accession>A0A9W7DZ28</accession>
<protein>
    <recommendedName>
        <fullName evidence="7">NLE domain-containing protein</fullName>
    </recommendedName>
</protein>
<dbReference type="SUPFAM" id="SSF50978">
    <property type="entry name" value="WD40 repeat-like"/>
    <property type="match status" value="1"/>
</dbReference>
<dbReference type="Pfam" id="PF00400">
    <property type="entry name" value="WD40"/>
    <property type="match status" value="7"/>
</dbReference>
<feature type="repeat" description="WD" evidence="5">
    <location>
        <begin position="524"/>
        <end position="557"/>
    </location>
</feature>
<reference evidence="9" key="1">
    <citation type="journal article" date="2023" name="Commun. Biol.">
        <title>Genome analysis of Parmales, the sister group of diatoms, reveals the evolutionary specialization of diatoms from phago-mixotrophs to photoautotrophs.</title>
        <authorList>
            <person name="Ban H."/>
            <person name="Sato S."/>
            <person name="Yoshikawa S."/>
            <person name="Yamada K."/>
            <person name="Nakamura Y."/>
            <person name="Ichinomiya M."/>
            <person name="Sato N."/>
            <person name="Blanc-Mathieu R."/>
            <person name="Endo H."/>
            <person name="Kuwata A."/>
            <person name="Ogata H."/>
        </authorList>
    </citation>
    <scope>NUCLEOTIDE SEQUENCE [LARGE SCALE GENOMIC DNA]</scope>
</reference>
<dbReference type="PRINTS" id="PR00319">
    <property type="entry name" value="GPROTEINB"/>
</dbReference>
<evidence type="ECO:0000313" key="9">
    <source>
        <dbReference type="Proteomes" id="UP001162640"/>
    </source>
</evidence>
<evidence type="ECO:0000259" key="7">
    <source>
        <dbReference type="Pfam" id="PF08154"/>
    </source>
</evidence>
<keyword evidence="3" id="KW-0677">Repeat</keyword>
<feature type="repeat" description="WD" evidence="5">
    <location>
        <begin position="481"/>
        <end position="522"/>
    </location>
</feature>
<dbReference type="PRINTS" id="PR00320">
    <property type="entry name" value="GPROTEINBRPT"/>
</dbReference>
<feature type="compositionally biased region" description="Basic and acidic residues" evidence="6">
    <location>
        <begin position="28"/>
        <end position="41"/>
    </location>
</feature>
<feature type="repeat" description="WD" evidence="5">
    <location>
        <begin position="313"/>
        <end position="343"/>
    </location>
</feature>
<evidence type="ECO:0000256" key="4">
    <source>
        <dbReference type="ARBA" id="ARBA00023242"/>
    </source>
</evidence>
<sequence length="557" mass="60770">MRNSFLHSTFNVGKTNPDAKLGYAGSKRGRDGEELKSEHDLPSSIVIQLSAAKSGDDDTDTTNADDDENAFPPIDVPIDTSTTQLEALVNNLLNGDDEDEKKKTQTTPYAFYLSRVSPSGEAVEDIEIATSLMDAIKRANILAAQSSSGASPISTEAVIKITYQPLAVFRVRPVTRCTDTMPGHTDAVLFVSFSGNGKNLASGGGDTTVRFWDVNTCLPKHTCPGHRNHILCLAWSPDATKLASADKNGVVIIWDPTTGKMIGSPIKAHSKWITSIAWEPMHRNKLCERLVTSSKDNLVKIWNVRTQRVIATMSGHSDSVECCKWGGEGLIYTGSRDRTIKVWGAEGPNNGDVGKLVKTLTGHGHRVNALALSCDYVCRTGPFDHTGTAPADVDAAFAKAKERYEEVKSQGPERLVSGSDDFTLFYWHPRESKKPIKRLTGHQQAVCSISFSPDARHFASASFDKKIKVWDGRNGNFVATLTGHVGAVYQVAWSSDSRYLVTASKDSTAKLWQVSDYKKAKETLPGHADEVYALDWSPNGSAVATGSKDRTIKIWKH</sequence>
<evidence type="ECO:0000313" key="8">
    <source>
        <dbReference type="EMBL" id="GMH59330.1"/>
    </source>
</evidence>
<feature type="compositionally biased region" description="Acidic residues" evidence="6">
    <location>
        <begin position="57"/>
        <end position="69"/>
    </location>
</feature>
<evidence type="ECO:0000256" key="3">
    <source>
        <dbReference type="ARBA" id="ARBA00022737"/>
    </source>
</evidence>
<dbReference type="InterPro" id="IPR036322">
    <property type="entry name" value="WD40_repeat_dom_sf"/>
</dbReference>